<dbReference type="EMBL" id="JAJFAZ020000002">
    <property type="protein sequence ID" value="KAI5341946.1"/>
    <property type="molecule type" value="Genomic_DNA"/>
</dbReference>
<keyword evidence="2" id="KW-0560">Oxidoreductase</keyword>
<keyword evidence="1" id="KW-0521">NADP</keyword>
<evidence type="ECO:0000256" key="3">
    <source>
        <dbReference type="SAM" id="Phobius"/>
    </source>
</evidence>
<dbReference type="GO" id="GO:0016616">
    <property type="term" value="F:oxidoreductase activity, acting on the CH-OH group of donors, NAD or NADP as acceptor"/>
    <property type="evidence" value="ECO:0007669"/>
    <property type="project" value="TreeGrafter"/>
</dbReference>
<reference evidence="5 6" key="1">
    <citation type="journal article" date="2022" name="G3 (Bethesda)">
        <title>Whole-genome sequence and methylome profiling of the almond [Prunus dulcis (Mill.) D.A. Webb] cultivar 'Nonpareil'.</title>
        <authorList>
            <person name="D'Amico-Willman K.M."/>
            <person name="Ouma W.Z."/>
            <person name="Meulia T."/>
            <person name="Sideli G.M."/>
            <person name="Gradziel T.M."/>
            <person name="Fresnedo-Ramirez J."/>
        </authorList>
    </citation>
    <scope>NUCLEOTIDE SEQUENCE [LARGE SCALE GENOMIC DNA]</scope>
    <source>
        <strain evidence="5">Clone GOH B32 T37-40</strain>
    </source>
</reference>
<keyword evidence="3" id="KW-1133">Transmembrane helix</keyword>
<name>A0AAD4ZDU5_PRUDU</name>
<keyword evidence="6" id="KW-1185">Reference proteome</keyword>
<proteinExistence type="predicted"/>
<keyword evidence="3" id="KW-0812">Transmembrane</keyword>
<evidence type="ECO:0000313" key="6">
    <source>
        <dbReference type="Proteomes" id="UP001054821"/>
    </source>
</evidence>
<dbReference type="InterPro" id="IPR001509">
    <property type="entry name" value="Epimerase_deHydtase"/>
</dbReference>
<evidence type="ECO:0000256" key="2">
    <source>
        <dbReference type="ARBA" id="ARBA00023002"/>
    </source>
</evidence>
<evidence type="ECO:0000313" key="5">
    <source>
        <dbReference type="EMBL" id="KAI5341946.1"/>
    </source>
</evidence>
<dbReference type="SUPFAM" id="SSF51735">
    <property type="entry name" value="NAD(P)-binding Rossmann-fold domains"/>
    <property type="match status" value="1"/>
</dbReference>
<sequence>MSREGKVVCVTGASGFIASWLVKLLLQRGYTVKAMVRDPNVLGSACLLSGLARSLNARLSGLALHPCSYYIMLAYVYTCAIST</sequence>
<comment type="caution">
    <text evidence="5">The sequence shown here is derived from an EMBL/GenBank/DDBJ whole genome shotgun (WGS) entry which is preliminary data.</text>
</comment>
<dbReference type="Proteomes" id="UP001054821">
    <property type="component" value="Chromosome 2"/>
</dbReference>
<dbReference type="InterPro" id="IPR036291">
    <property type="entry name" value="NAD(P)-bd_dom_sf"/>
</dbReference>
<dbReference type="Pfam" id="PF01370">
    <property type="entry name" value="Epimerase"/>
    <property type="match status" value="1"/>
</dbReference>
<dbReference type="Gene3D" id="3.40.50.720">
    <property type="entry name" value="NAD(P)-binding Rossmann-like Domain"/>
    <property type="match status" value="1"/>
</dbReference>
<dbReference type="AlphaFoldDB" id="A0AAD4ZDU5"/>
<dbReference type="InterPro" id="IPR050425">
    <property type="entry name" value="NAD(P)_dehydrat-like"/>
</dbReference>
<feature type="transmembrane region" description="Helical" evidence="3">
    <location>
        <begin position="7"/>
        <end position="26"/>
    </location>
</feature>
<feature type="domain" description="NAD-dependent epimerase/dehydratase" evidence="4">
    <location>
        <begin position="8"/>
        <end position="40"/>
    </location>
</feature>
<evidence type="ECO:0000259" key="4">
    <source>
        <dbReference type="Pfam" id="PF01370"/>
    </source>
</evidence>
<gene>
    <name evidence="5" type="ORF">L3X38_009821</name>
</gene>
<dbReference type="PANTHER" id="PTHR10366:SF852">
    <property type="entry name" value="CINNAMOYL-COA REDUCTASE CAD2"/>
    <property type="match status" value="1"/>
</dbReference>
<keyword evidence="3" id="KW-0472">Membrane</keyword>
<dbReference type="PANTHER" id="PTHR10366">
    <property type="entry name" value="NAD DEPENDENT EPIMERASE/DEHYDRATASE"/>
    <property type="match status" value="1"/>
</dbReference>
<accession>A0AAD4ZDU5</accession>
<organism evidence="5 6">
    <name type="scientific">Prunus dulcis</name>
    <name type="common">Almond</name>
    <name type="synonym">Amygdalus dulcis</name>
    <dbReference type="NCBI Taxonomy" id="3755"/>
    <lineage>
        <taxon>Eukaryota</taxon>
        <taxon>Viridiplantae</taxon>
        <taxon>Streptophyta</taxon>
        <taxon>Embryophyta</taxon>
        <taxon>Tracheophyta</taxon>
        <taxon>Spermatophyta</taxon>
        <taxon>Magnoliopsida</taxon>
        <taxon>eudicotyledons</taxon>
        <taxon>Gunneridae</taxon>
        <taxon>Pentapetalae</taxon>
        <taxon>rosids</taxon>
        <taxon>fabids</taxon>
        <taxon>Rosales</taxon>
        <taxon>Rosaceae</taxon>
        <taxon>Amygdaloideae</taxon>
        <taxon>Amygdaleae</taxon>
        <taxon>Prunus</taxon>
    </lineage>
</organism>
<evidence type="ECO:0000256" key="1">
    <source>
        <dbReference type="ARBA" id="ARBA00022857"/>
    </source>
</evidence>
<protein>
    <recommendedName>
        <fullName evidence="4">NAD-dependent epimerase/dehydratase domain-containing protein</fullName>
    </recommendedName>
</protein>